<accession>A0ACC1KZ43</accession>
<keyword evidence="2" id="KW-1185">Reference proteome</keyword>
<evidence type="ECO:0000313" key="2">
    <source>
        <dbReference type="Proteomes" id="UP001140096"/>
    </source>
</evidence>
<name>A0ACC1KZ43_9FUNG</name>
<proteinExistence type="predicted"/>
<reference evidence="1" key="1">
    <citation type="submission" date="2022-07" db="EMBL/GenBank/DDBJ databases">
        <title>Phylogenomic reconstructions and comparative analyses of Kickxellomycotina fungi.</title>
        <authorList>
            <person name="Reynolds N.K."/>
            <person name="Stajich J.E."/>
            <person name="Barry K."/>
            <person name="Grigoriev I.V."/>
            <person name="Crous P."/>
            <person name="Smith M.E."/>
        </authorList>
    </citation>
    <scope>NUCLEOTIDE SEQUENCE</scope>
    <source>
        <strain evidence="1">CBS 102833</strain>
    </source>
</reference>
<sequence>RQEALYVDSGNSKVLPADCIRLLSAKFSTLLSQAQLAFVTLPSESFAHDYVNNSRDEFRLLVKGRQLIANVEARPHNGPLLVTLYDPKLSRLLIEKSINGLIASAGLTVADKRALSSLHNQVVAAKIDALV</sequence>
<organism evidence="1 2">
    <name type="scientific">Coemansia furcata</name>
    <dbReference type="NCBI Taxonomy" id="417177"/>
    <lineage>
        <taxon>Eukaryota</taxon>
        <taxon>Fungi</taxon>
        <taxon>Fungi incertae sedis</taxon>
        <taxon>Zoopagomycota</taxon>
        <taxon>Kickxellomycotina</taxon>
        <taxon>Kickxellomycetes</taxon>
        <taxon>Kickxellales</taxon>
        <taxon>Kickxellaceae</taxon>
        <taxon>Coemansia</taxon>
    </lineage>
</organism>
<dbReference type="EMBL" id="JANBUP010003103">
    <property type="protein sequence ID" value="KAJ2797841.1"/>
    <property type="molecule type" value="Genomic_DNA"/>
</dbReference>
<feature type="non-terminal residue" evidence="1">
    <location>
        <position position="1"/>
    </location>
</feature>
<evidence type="ECO:0000313" key="1">
    <source>
        <dbReference type="EMBL" id="KAJ2797841.1"/>
    </source>
</evidence>
<comment type="caution">
    <text evidence="1">The sequence shown here is derived from an EMBL/GenBank/DDBJ whole genome shotgun (WGS) entry which is preliminary data.</text>
</comment>
<feature type="non-terminal residue" evidence="1">
    <location>
        <position position="131"/>
    </location>
</feature>
<protein>
    <submittedName>
        <fullName evidence="1">Uncharacterized protein</fullName>
    </submittedName>
</protein>
<gene>
    <name evidence="1" type="ORF">H4S07_005846</name>
</gene>
<dbReference type="Proteomes" id="UP001140096">
    <property type="component" value="Unassembled WGS sequence"/>
</dbReference>